<keyword evidence="3" id="KW-1185">Reference proteome</keyword>
<dbReference type="EMBL" id="AAQJ02000001">
    <property type="protein sequence ID" value="EDP45692.1"/>
    <property type="molecule type" value="Genomic_DNA"/>
</dbReference>
<proteinExistence type="predicted"/>
<evidence type="ECO:0000313" key="3">
    <source>
        <dbReference type="Proteomes" id="UP000054075"/>
    </source>
</evidence>
<organism evidence="2 3">
    <name type="scientific">Rickettsiella grylli</name>
    <dbReference type="NCBI Taxonomy" id="59196"/>
    <lineage>
        <taxon>Bacteria</taxon>
        <taxon>Pseudomonadati</taxon>
        <taxon>Pseudomonadota</taxon>
        <taxon>Gammaproteobacteria</taxon>
        <taxon>Legionellales</taxon>
        <taxon>Coxiellaceae</taxon>
        <taxon>Rickettsiella</taxon>
    </lineage>
</organism>
<dbReference type="Proteomes" id="UP000054075">
    <property type="component" value="Unassembled WGS sequence"/>
</dbReference>
<feature type="transmembrane region" description="Helical" evidence="1">
    <location>
        <begin position="6"/>
        <end position="22"/>
    </location>
</feature>
<reference evidence="2" key="2">
    <citation type="submission" date="2007-10" db="EMBL/GenBank/DDBJ databases">
        <authorList>
            <person name="Myers G.S."/>
        </authorList>
    </citation>
    <scope>NUCLEOTIDE SEQUENCE [LARGE SCALE GENOMIC DNA]</scope>
</reference>
<keyword evidence="1" id="KW-1133">Transmembrane helix</keyword>
<sequence length="59" mass="7355">MSIGSRILSFIIHYFSCLRIFRRRKKIRYRKLKMRSRLKKDEPQHLRPYVIHSGVIRRL</sequence>
<evidence type="ECO:0000313" key="2">
    <source>
        <dbReference type="EMBL" id="EDP45692.1"/>
    </source>
</evidence>
<accession>A8PM38</accession>
<dbReference type="STRING" id="59196.RICGR_0611"/>
<gene>
    <name evidence="2" type="ORF">RICGR_0611</name>
</gene>
<evidence type="ECO:0000256" key="1">
    <source>
        <dbReference type="SAM" id="Phobius"/>
    </source>
</evidence>
<dbReference type="AlphaFoldDB" id="A8PM38"/>
<keyword evidence="1" id="KW-0812">Transmembrane</keyword>
<reference evidence="2" key="1">
    <citation type="submission" date="2006-04" db="EMBL/GenBank/DDBJ databases">
        <authorList>
            <person name="Seshadri R."/>
            <person name="Federici B.A."/>
        </authorList>
    </citation>
    <scope>NUCLEOTIDE SEQUENCE [LARGE SCALE GENOMIC DNA]</scope>
</reference>
<comment type="caution">
    <text evidence="2">The sequence shown here is derived from an EMBL/GenBank/DDBJ whole genome shotgun (WGS) entry which is preliminary data.</text>
</comment>
<protein>
    <submittedName>
        <fullName evidence="2">Uncharacterized protein</fullName>
    </submittedName>
</protein>
<name>A8PM38_9COXI</name>
<keyword evidence="1" id="KW-0472">Membrane</keyword>